<accession>A0A8B6M6N0</accession>
<dbReference type="EMBL" id="CABFMQ020000076">
    <property type="protein sequence ID" value="VTZ49983.1"/>
    <property type="molecule type" value="Genomic_DNA"/>
</dbReference>
<organism evidence="1 2">
    <name type="scientific">Methylocella tundrae</name>
    <dbReference type="NCBI Taxonomy" id="227605"/>
    <lineage>
        <taxon>Bacteria</taxon>
        <taxon>Pseudomonadati</taxon>
        <taxon>Pseudomonadota</taxon>
        <taxon>Alphaproteobacteria</taxon>
        <taxon>Hyphomicrobiales</taxon>
        <taxon>Beijerinckiaceae</taxon>
        <taxon>Methylocella</taxon>
    </lineage>
</organism>
<gene>
    <name evidence="1" type="ORF">MPC4_20192</name>
</gene>
<dbReference type="Proteomes" id="UP000485880">
    <property type="component" value="Unassembled WGS sequence"/>
</dbReference>
<protein>
    <submittedName>
        <fullName evidence="1">Uncharacterized protein</fullName>
    </submittedName>
</protein>
<name>A0A8B6M6N0_METTU</name>
<proteinExistence type="predicted"/>
<comment type="caution">
    <text evidence="1">The sequence shown here is derived from an EMBL/GenBank/DDBJ whole genome shotgun (WGS) entry which is preliminary data.</text>
</comment>
<reference evidence="1 2" key="1">
    <citation type="submission" date="2019-05" db="EMBL/GenBank/DDBJ databases">
        <authorList>
            <person name="Farhan Ul Haque M."/>
        </authorList>
    </citation>
    <scope>NUCLEOTIDE SEQUENCE [LARGE SCALE GENOMIC DNA]</scope>
    <source>
        <strain evidence="1">2</strain>
    </source>
</reference>
<keyword evidence="2" id="KW-1185">Reference proteome</keyword>
<dbReference type="AlphaFoldDB" id="A0A8B6M6N0"/>
<evidence type="ECO:0000313" key="1">
    <source>
        <dbReference type="EMBL" id="VTZ49983.1"/>
    </source>
</evidence>
<evidence type="ECO:0000313" key="2">
    <source>
        <dbReference type="Proteomes" id="UP000485880"/>
    </source>
</evidence>
<sequence>MSLPGRLTAAGQSGVARMRLAPSSLGAPGALRCSGSLLARWR</sequence>